<evidence type="ECO:0000256" key="1">
    <source>
        <dbReference type="SAM" id="SignalP"/>
    </source>
</evidence>
<sequence length="713" mass="78666">MRIFLVAATLLSSASLSFAQPAAPPKANRYPRGEAMSEAYFRNQVKQIEDTCLTDLTTKDAWEKKRPELRRQFLDMMGLWPLPPRTDLKAVVTGKVEGAGFTVKKVQFQSRPGLYVTGNLYLPASSSTKSGKIPAILYVCGHGNVVENGVSYGSKVFYQYHPAWFAAHGYACLILDTLELAELPGDHHGTYRRGWWWWQTRGYTPGGVELWNAMRAIDYLETRPEVDATRIGVTGRSGGGATSWWILAADERPRAFVPVAGIADLRAHLNEAPSPKFPTGVIGGHCDCMYMVNTYRWDFPLVAALAAPRPLLLGNSDLDDIFPVGGYRRIADKVRRVYALYGAEEKFQLLETKGPHKDTPELRAGINQWMNRWLKNDTSTKVEDDLPPKFAPPQLKVFTRLPEDAVNATIHETFVPAAATLEIPKSDAVAKEWWAHRRPQLLDALTTSAFAGWPKAAPALTAKNAADVTHDGVRLRAIDFTSETGIDLRLFVLTAPGADAPVKVILSVLDDRGWEMWCRDLGPEFADALQLDAKPKRDAAKFEQNRAVMRAEKLAFAAVAPRGIGPTKWADAGSQADTLARRRFALVGQTLDGQRVWDVRRAVTALRTATDLRTTPLTLHGERDAAGVALYAALYEPGVAALDLWELPTSHRDGPIFLNVAKVLDVPQAVALVAPRPVTIHTKLKSDNATWAWPLRLQSATGNSSLQVRAEGE</sequence>
<dbReference type="Proteomes" id="UP000214646">
    <property type="component" value="Unassembled WGS sequence"/>
</dbReference>
<keyword evidence="4" id="KW-1185">Reference proteome</keyword>
<dbReference type="RefSeq" id="WP_088254007.1">
    <property type="nucleotide sequence ID" value="NZ_NIDE01000004.1"/>
</dbReference>
<dbReference type="GO" id="GO:0006508">
    <property type="term" value="P:proteolysis"/>
    <property type="evidence" value="ECO:0007669"/>
    <property type="project" value="InterPro"/>
</dbReference>
<evidence type="ECO:0000259" key="2">
    <source>
        <dbReference type="Pfam" id="PF00326"/>
    </source>
</evidence>
<comment type="caution">
    <text evidence="3">The sequence shown here is derived from an EMBL/GenBank/DDBJ whole genome shotgun (WGS) entry which is preliminary data.</text>
</comment>
<proteinExistence type="predicted"/>
<feature type="domain" description="Peptidase S9 prolyl oligopeptidase catalytic" evidence="2">
    <location>
        <begin position="186"/>
        <end position="326"/>
    </location>
</feature>
<dbReference type="SUPFAM" id="SSF53474">
    <property type="entry name" value="alpha/beta-Hydrolases"/>
    <property type="match status" value="1"/>
</dbReference>
<dbReference type="InterPro" id="IPR029058">
    <property type="entry name" value="AB_hydrolase_fold"/>
</dbReference>
<feature type="signal peptide" evidence="1">
    <location>
        <begin position="1"/>
        <end position="19"/>
    </location>
</feature>
<dbReference type="OrthoDB" id="244125at2"/>
<protein>
    <recommendedName>
        <fullName evidence="2">Peptidase S9 prolyl oligopeptidase catalytic domain-containing protein</fullName>
    </recommendedName>
</protein>
<dbReference type="PANTHER" id="PTHR47381:SF3">
    <property type="entry name" value="ALPHA_BETA-HYDROLASES SUPERFAMILY PROTEIN"/>
    <property type="match status" value="1"/>
</dbReference>
<name>A0A225DNS3_9BACT</name>
<dbReference type="AlphaFoldDB" id="A0A225DNS3"/>
<dbReference type="Gene3D" id="3.40.50.1820">
    <property type="entry name" value="alpha/beta hydrolase"/>
    <property type="match status" value="2"/>
</dbReference>
<evidence type="ECO:0000313" key="4">
    <source>
        <dbReference type="Proteomes" id="UP000214646"/>
    </source>
</evidence>
<dbReference type="GO" id="GO:0008236">
    <property type="term" value="F:serine-type peptidase activity"/>
    <property type="evidence" value="ECO:0007669"/>
    <property type="project" value="InterPro"/>
</dbReference>
<feature type="chain" id="PRO_5012466006" description="Peptidase S9 prolyl oligopeptidase catalytic domain-containing protein" evidence="1">
    <location>
        <begin position="20"/>
        <end position="713"/>
    </location>
</feature>
<dbReference type="EMBL" id="NIDE01000004">
    <property type="protein sequence ID" value="OWK43110.1"/>
    <property type="molecule type" value="Genomic_DNA"/>
</dbReference>
<gene>
    <name evidence="3" type="ORF">FRUB_02709</name>
</gene>
<evidence type="ECO:0000313" key="3">
    <source>
        <dbReference type="EMBL" id="OWK43110.1"/>
    </source>
</evidence>
<dbReference type="Pfam" id="PF00326">
    <property type="entry name" value="Peptidase_S9"/>
    <property type="match status" value="1"/>
</dbReference>
<dbReference type="InterPro" id="IPR001375">
    <property type="entry name" value="Peptidase_S9_cat"/>
</dbReference>
<dbReference type="PANTHER" id="PTHR47381">
    <property type="entry name" value="ALPHA/BETA-HYDROLASES SUPERFAMILY PROTEIN"/>
    <property type="match status" value="1"/>
</dbReference>
<accession>A0A225DNS3</accession>
<keyword evidence="1" id="KW-0732">Signal</keyword>
<organism evidence="3 4">
    <name type="scientific">Fimbriiglobus ruber</name>
    <dbReference type="NCBI Taxonomy" id="1908690"/>
    <lineage>
        <taxon>Bacteria</taxon>
        <taxon>Pseudomonadati</taxon>
        <taxon>Planctomycetota</taxon>
        <taxon>Planctomycetia</taxon>
        <taxon>Gemmatales</taxon>
        <taxon>Gemmataceae</taxon>
        <taxon>Fimbriiglobus</taxon>
    </lineage>
</organism>
<reference evidence="4" key="1">
    <citation type="submission" date="2017-06" db="EMBL/GenBank/DDBJ databases">
        <title>Genome analysis of Fimbriiglobus ruber SP5, the first member of the order Planctomycetales with confirmed chitinolytic capability.</title>
        <authorList>
            <person name="Ravin N.V."/>
            <person name="Rakitin A.L."/>
            <person name="Ivanova A.A."/>
            <person name="Beletsky A.V."/>
            <person name="Kulichevskaya I.S."/>
            <person name="Mardanov A.V."/>
            <person name="Dedysh S.N."/>
        </authorList>
    </citation>
    <scope>NUCLEOTIDE SEQUENCE [LARGE SCALE GENOMIC DNA]</scope>
    <source>
        <strain evidence="4">SP5</strain>
    </source>
</reference>